<dbReference type="PROSITE" id="PS50943">
    <property type="entry name" value="HTH_CROC1"/>
    <property type="match status" value="1"/>
</dbReference>
<evidence type="ECO:0000313" key="3">
    <source>
        <dbReference type="EMBL" id="SHK45556.1"/>
    </source>
</evidence>
<dbReference type="SUPFAM" id="SSF47413">
    <property type="entry name" value="lambda repressor-like DNA-binding domains"/>
    <property type="match status" value="1"/>
</dbReference>
<gene>
    <name evidence="3" type="ORF">SAMN02744037_02367</name>
</gene>
<sequence length="143" mass="17149">MATFGERFKLLRNEKNLTQEKLANIFFLNKSSISRYEQDKQMPEIDLLQKFADFFGVSLDYLMGKSNIRNPHIPEEYTQKHKVTKNDIKQYEDFIENASAFFMNDEVADEDKEKLFRDISKLFWESKEINKKKYGRKKKKTDN</sequence>
<accession>A0A1M6SLP3</accession>
<dbReference type="SMART" id="SM00530">
    <property type="entry name" value="HTH_XRE"/>
    <property type="match status" value="1"/>
</dbReference>
<dbReference type="InterPro" id="IPR001387">
    <property type="entry name" value="Cro/C1-type_HTH"/>
</dbReference>
<dbReference type="PANTHER" id="PTHR46558">
    <property type="entry name" value="TRACRIPTIONAL REGULATORY PROTEIN-RELATED-RELATED"/>
    <property type="match status" value="1"/>
</dbReference>
<keyword evidence="1" id="KW-0238">DNA-binding</keyword>
<dbReference type="EMBL" id="FRAE01000074">
    <property type="protein sequence ID" value="SHK45556.1"/>
    <property type="molecule type" value="Genomic_DNA"/>
</dbReference>
<dbReference type="RefSeq" id="WP_072890251.1">
    <property type="nucleotide sequence ID" value="NZ_FRAE01000074.1"/>
</dbReference>
<dbReference type="CDD" id="cd00093">
    <property type="entry name" value="HTH_XRE"/>
    <property type="match status" value="1"/>
</dbReference>
<evidence type="ECO:0000256" key="1">
    <source>
        <dbReference type="ARBA" id="ARBA00023125"/>
    </source>
</evidence>
<dbReference type="GO" id="GO:0003677">
    <property type="term" value="F:DNA binding"/>
    <property type="evidence" value="ECO:0007669"/>
    <property type="project" value="UniProtKB-KW"/>
</dbReference>
<dbReference type="PANTHER" id="PTHR46558:SF11">
    <property type="entry name" value="HTH-TYPE TRANSCRIPTIONAL REGULATOR XRE"/>
    <property type="match status" value="1"/>
</dbReference>
<proteinExistence type="predicted"/>
<dbReference type="STRING" id="1123349.SAMN02744037_02367"/>
<keyword evidence="4" id="KW-1185">Reference proteome</keyword>
<dbReference type="InterPro" id="IPR010982">
    <property type="entry name" value="Lambda_DNA-bd_dom_sf"/>
</dbReference>
<evidence type="ECO:0000259" key="2">
    <source>
        <dbReference type="PROSITE" id="PS50943"/>
    </source>
</evidence>
<dbReference type="Pfam" id="PF01381">
    <property type="entry name" value="HTH_3"/>
    <property type="match status" value="1"/>
</dbReference>
<feature type="domain" description="HTH cro/C1-type" evidence="2">
    <location>
        <begin position="8"/>
        <end position="62"/>
    </location>
</feature>
<organism evidence="3 4">
    <name type="scientific">Tepidibacter formicigenes DSM 15518</name>
    <dbReference type="NCBI Taxonomy" id="1123349"/>
    <lineage>
        <taxon>Bacteria</taxon>
        <taxon>Bacillati</taxon>
        <taxon>Bacillota</taxon>
        <taxon>Clostridia</taxon>
        <taxon>Peptostreptococcales</taxon>
        <taxon>Peptostreptococcaceae</taxon>
        <taxon>Tepidibacter</taxon>
    </lineage>
</organism>
<dbReference type="Gene3D" id="1.10.260.40">
    <property type="entry name" value="lambda repressor-like DNA-binding domains"/>
    <property type="match status" value="1"/>
</dbReference>
<evidence type="ECO:0000313" key="4">
    <source>
        <dbReference type="Proteomes" id="UP000242497"/>
    </source>
</evidence>
<dbReference type="AlphaFoldDB" id="A0A1M6SLP3"/>
<reference evidence="4" key="1">
    <citation type="submission" date="2016-11" db="EMBL/GenBank/DDBJ databases">
        <authorList>
            <person name="Varghese N."/>
            <person name="Submissions S."/>
        </authorList>
    </citation>
    <scope>NUCLEOTIDE SEQUENCE [LARGE SCALE GENOMIC DNA]</scope>
    <source>
        <strain evidence="4">DSM 15518</strain>
    </source>
</reference>
<dbReference type="Proteomes" id="UP000242497">
    <property type="component" value="Unassembled WGS sequence"/>
</dbReference>
<dbReference type="OrthoDB" id="1766270at2"/>
<protein>
    <submittedName>
        <fullName evidence="3">Transcriptional regulator, contains XRE-family HTH domain</fullName>
    </submittedName>
</protein>
<name>A0A1M6SLP3_9FIRM</name>